<organism evidence="1 2">
    <name type="scientific">Rathayibacter toxicus</name>
    <dbReference type="NCBI Taxonomy" id="145458"/>
    <lineage>
        <taxon>Bacteria</taxon>
        <taxon>Bacillati</taxon>
        <taxon>Actinomycetota</taxon>
        <taxon>Actinomycetes</taxon>
        <taxon>Micrococcales</taxon>
        <taxon>Microbacteriaceae</taxon>
        <taxon>Rathayibacter</taxon>
    </lineage>
</organism>
<proteinExistence type="predicted"/>
<protein>
    <submittedName>
        <fullName evidence="1">Uncharacterized protein</fullName>
    </submittedName>
</protein>
<sequence>MRADAEGFRYVPLDPDAPQITPAKRLPFDLSQLSVTGLVIICELVDPLPRNTRPAMSFSMNQYLRLSDESMIRLDMDRGLTSFKHGYYTEPVSWKAKAADVLSEILTLIQGDEPDPGTFPWDEYAEAAQLRGISVDAETLSTLPYTILLSDELITIFEF</sequence>
<reference evidence="1 2" key="1">
    <citation type="submission" date="2018-02" db="EMBL/GenBank/DDBJ databases">
        <title>Bacteriophage NCPPB3778 and a type I-E CRISPR drive the evolution of the US Biological Select Agent, Rathayibacter toxicus.</title>
        <authorList>
            <person name="Davis E.W.II."/>
            <person name="Tabima J.F."/>
            <person name="Weisberg A.J."/>
            <person name="Lopes L.D."/>
            <person name="Wiseman M.S."/>
            <person name="Wiseman M.S."/>
            <person name="Pupko T."/>
            <person name="Belcher M.S."/>
            <person name="Sechler A.J."/>
            <person name="Tancos M.A."/>
            <person name="Schroeder B.K."/>
            <person name="Murray T.D."/>
            <person name="Luster D.G."/>
            <person name="Schneider W.L."/>
            <person name="Rogers E."/>
            <person name="Andreote F.D."/>
            <person name="Grunwald N.J."/>
            <person name="Putnam M.L."/>
            <person name="Chang J.H."/>
        </authorList>
    </citation>
    <scope>NUCLEOTIDE SEQUENCE [LARGE SCALE GENOMIC DNA]</scope>
    <source>
        <strain evidence="1 2">FH99</strain>
    </source>
</reference>
<accession>A0A2S5Y989</accession>
<dbReference type="AlphaFoldDB" id="A0A2S5Y989"/>
<comment type="caution">
    <text evidence="1">The sequence shown here is derived from an EMBL/GenBank/DDBJ whole genome shotgun (WGS) entry which is preliminary data.</text>
</comment>
<evidence type="ECO:0000313" key="1">
    <source>
        <dbReference type="EMBL" id="PPI16466.1"/>
    </source>
</evidence>
<name>A0A2S5Y989_9MICO</name>
<evidence type="ECO:0000313" key="2">
    <source>
        <dbReference type="Proteomes" id="UP000237966"/>
    </source>
</evidence>
<dbReference type="Proteomes" id="UP000237966">
    <property type="component" value="Unassembled WGS sequence"/>
</dbReference>
<gene>
    <name evidence="1" type="ORF">C5C51_03465</name>
</gene>
<dbReference type="EMBL" id="PSWU01000004">
    <property type="protein sequence ID" value="PPI16466.1"/>
    <property type="molecule type" value="Genomic_DNA"/>
</dbReference>